<name>A0ABD5PI23_9EURY</name>
<keyword evidence="3" id="KW-1185">Reference proteome</keyword>
<protein>
    <submittedName>
        <fullName evidence="2">Uncharacterized protein</fullName>
    </submittedName>
</protein>
<dbReference type="Proteomes" id="UP001595921">
    <property type="component" value="Unassembled WGS sequence"/>
</dbReference>
<keyword evidence="1" id="KW-1133">Transmembrane helix</keyword>
<dbReference type="EMBL" id="JBHSDS010000011">
    <property type="protein sequence ID" value="MFC4360169.1"/>
    <property type="molecule type" value="Genomic_DNA"/>
</dbReference>
<organism evidence="2 3">
    <name type="scientific">Halobium salinum</name>
    <dbReference type="NCBI Taxonomy" id="1364940"/>
    <lineage>
        <taxon>Archaea</taxon>
        <taxon>Methanobacteriati</taxon>
        <taxon>Methanobacteriota</taxon>
        <taxon>Stenosarchaea group</taxon>
        <taxon>Halobacteria</taxon>
        <taxon>Halobacteriales</taxon>
        <taxon>Haloferacaceae</taxon>
        <taxon>Halobium</taxon>
    </lineage>
</organism>
<comment type="caution">
    <text evidence="2">The sequence shown here is derived from an EMBL/GenBank/DDBJ whole genome shotgun (WGS) entry which is preliminary data.</text>
</comment>
<evidence type="ECO:0000256" key="1">
    <source>
        <dbReference type="SAM" id="Phobius"/>
    </source>
</evidence>
<evidence type="ECO:0000313" key="3">
    <source>
        <dbReference type="Proteomes" id="UP001595921"/>
    </source>
</evidence>
<accession>A0ABD5PI23</accession>
<dbReference type="AlphaFoldDB" id="A0ABD5PI23"/>
<evidence type="ECO:0000313" key="2">
    <source>
        <dbReference type="EMBL" id="MFC4360169.1"/>
    </source>
</evidence>
<reference evidence="2 3" key="1">
    <citation type="journal article" date="2019" name="Int. J. Syst. Evol. Microbiol.">
        <title>The Global Catalogue of Microorganisms (GCM) 10K type strain sequencing project: providing services to taxonomists for standard genome sequencing and annotation.</title>
        <authorList>
            <consortium name="The Broad Institute Genomics Platform"/>
            <consortium name="The Broad Institute Genome Sequencing Center for Infectious Disease"/>
            <person name="Wu L."/>
            <person name="Ma J."/>
        </authorList>
    </citation>
    <scope>NUCLEOTIDE SEQUENCE [LARGE SCALE GENOMIC DNA]</scope>
    <source>
        <strain evidence="2 3">CGMCC 1.12553</strain>
    </source>
</reference>
<gene>
    <name evidence="2" type="ORF">ACFO0N_19645</name>
</gene>
<feature type="transmembrane region" description="Helical" evidence="1">
    <location>
        <begin position="21"/>
        <end position="38"/>
    </location>
</feature>
<sequence length="46" mass="5185">MIREAQAMRRAYAMFKSDSQVETVAAVAILGMVLYPAAKELARNRR</sequence>
<proteinExistence type="predicted"/>
<keyword evidence="1" id="KW-0812">Transmembrane</keyword>
<dbReference type="RefSeq" id="WP_390208791.1">
    <property type="nucleotide sequence ID" value="NZ_JBHSDS010000011.1"/>
</dbReference>
<keyword evidence="1" id="KW-0472">Membrane</keyword>